<dbReference type="EMBL" id="VICC01000004">
    <property type="protein sequence ID" value="TQD61751.1"/>
    <property type="molecule type" value="Genomic_DNA"/>
</dbReference>
<name>A0A508BM88_9ACTO</name>
<evidence type="ECO:0000313" key="2">
    <source>
        <dbReference type="Proteomes" id="UP000317942"/>
    </source>
</evidence>
<evidence type="ECO:0008006" key="3">
    <source>
        <dbReference type="Google" id="ProtNLM"/>
    </source>
</evidence>
<dbReference type="Gene3D" id="3.40.30.10">
    <property type="entry name" value="Glutaredoxin"/>
    <property type="match status" value="1"/>
</dbReference>
<sequence>MRVHLSIDADLSEGMEMTATAPAPSVDATSRDDVVAGQRREVRVVSQILKIITSYLDGDALDRDGIDELTDQGVQFTARTLRTPMAGVAGISDAPAWYDRKRDGELTALDLVAGHASPANGLVLVEVYTAQGHEACRATTRLLGEEGVTFTEMSAESHQSLLLSRGITTTPAVVLRAPGSGRRIITSWQGHRPDLISRYLTDDEVPFGGDAA</sequence>
<comment type="caution">
    <text evidence="1">The sequence shown here is derived from an EMBL/GenBank/DDBJ whole genome shotgun (WGS) entry which is preliminary data.</text>
</comment>
<organism evidence="1 2">
    <name type="scientific">Actinomyces oris</name>
    <dbReference type="NCBI Taxonomy" id="544580"/>
    <lineage>
        <taxon>Bacteria</taxon>
        <taxon>Bacillati</taxon>
        <taxon>Actinomycetota</taxon>
        <taxon>Actinomycetes</taxon>
        <taxon>Actinomycetales</taxon>
        <taxon>Actinomycetaceae</taxon>
        <taxon>Actinomyces</taxon>
    </lineage>
</organism>
<gene>
    <name evidence="1" type="ORF">FK267_04935</name>
</gene>
<dbReference type="GeneID" id="64211715"/>
<reference evidence="1 2" key="1">
    <citation type="submission" date="2019-06" db="EMBL/GenBank/DDBJ databases">
        <title>Draft genome sequence of Actinomyces oris CCUG 34288T.</title>
        <authorList>
            <person name="Salva-Serra F."/>
            <person name="Cardew S."/>
            <person name="Moore E."/>
        </authorList>
    </citation>
    <scope>NUCLEOTIDE SEQUENCE [LARGE SCALE GENOMIC DNA]</scope>
    <source>
        <strain evidence="1 2">CCUG 34288</strain>
    </source>
</reference>
<dbReference type="RefSeq" id="WP_141406499.1">
    <property type="nucleotide sequence ID" value="NZ_CP066060.1"/>
</dbReference>
<dbReference type="Proteomes" id="UP000317942">
    <property type="component" value="Unassembled WGS sequence"/>
</dbReference>
<accession>A0A508BM88</accession>
<protein>
    <recommendedName>
        <fullName evidence="3">Thioredoxin</fullName>
    </recommendedName>
</protein>
<dbReference type="AlphaFoldDB" id="A0A508BM88"/>
<proteinExistence type="predicted"/>
<evidence type="ECO:0000313" key="1">
    <source>
        <dbReference type="EMBL" id="TQD61751.1"/>
    </source>
</evidence>